<keyword evidence="11" id="KW-1185">Reference proteome</keyword>
<feature type="compositionally biased region" description="Low complexity" evidence="7">
    <location>
        <begin position="38"/>
        <end position="51"/>
    </location>
</feature>
<feature type="domain" description="RST" evidence="9">
    <location>
        <begin position="196"/>
        <end position="267"/>
    </location>
</feature>
<protein>
    <recommendedName>
        <fullName evidence="9">RST domain-containing protein</fullName>
    </recommendedName>
</protein>
<dbReference type="AlphaFoldDB" id="A0A251P4Z6"/>
<keyword evidence="5" id="KW-0539">Nucleus</keyword>
<dbReference type="InterPro" id="IPR022003">
    <property type="entry name" value="RST"/>
</dbReference>
<dbReference type="InterPro" id="IPR045144">
    <property type="entry name" value="TAF4"/>
</dbReference>
<keyword evidence="8" id="KW-1133">Transmembrane helix</keyword>
<feature type="region of interest" description="Disordered" evidence="7">
    <location>
        <begin position="35"/>
        <end position="64"/>
    </location>
</feature>
<keyword evidence="3" id="KW-0805">Transcription regulation</keyword>
<dbReference type="Gramene" id="ONI05435">
    <property type="protein sequence ID" value="ONI05435"/>
    <property type="gene ID" value="PRUPE_5G007400"/>
</dbReference>
<keyword evidence="8" id="KW-0472">Membrane</keyword>
<feature type="compositionally biased region" description="Polar residues" evidence="7">
    <location>
        <begin position="408"/>
        <end position="421"/>
    </location>
</feature>
<accession>A0A251P4Z6</accession>
<feature type="compositionally biased region" description="Low complexity" evidence="7">
    <location>
        <begin position="565"/>
        <end position="585"/>
    </location>
</feature>
<dbReference type="PROSITE" id="PS51879">
    <property type="entry name" value="RST"/>
    <property type="match status" value="1"/>
</dbReference>
<dbReference type="Proteomes" id="UP000006882">
    <property type="component" value="Chromosome G5"/>
</dbReference>
<dbReference type="STRING" id="3760.A0A251P4Z6"/>
<feature type="region of interest" description="Disordered" evidence="7">
    <location>
        <begin position="265"/>
        <end position="449"/>
    </location>
</feature>
<dbReference type="EMBL" id="CM007655">
    <property type="protein sequence ID" value="ONI05435.1"/>
    <property type="molecule type" value="Genomic_DNA"/>
</dbReference>
<dbReference type="Pfam" id="PF05236">
    <property type="entry name" value="TAF4"/>
    <property type="match status" value="1"/>
</dbReference>
<feature type="compositionally biased region" description="Basic and acidic residues" evidence="7">
    <location>
        <begin position="335"/>
        <end position="347"/>
    </location>
</feature>
<keyword evidence="4" id="KW-0804">Transcription</keyword>
<feature type="compositionally biased region" description="Polar residues" evidence="7">
    <location>
        <begin position="461"/>
        <end position="507"/>
    </location>
</feature>
<dbReference type="GO" id="GO:0003677">
    <property type="term" value="F:DNA binding"/>
    <property type="evidence" value="ECO:0000318"/>
    <property type="project" value="GO_Central"/>
</dbReference>
<dbReference type="FunFam" id="1.10.20.10:FF:000015">
    <property type="entry name" value="Transcription initiation factor TFIID subunit 4B"/>
    <property type="match status" value="1"/>
</dbReference>
<dbReference type="InterPro" id="IPR007900">
    <property type="entry name" value="TAF4_C"/>
</dbReference>
<evidence type="ECO:0000256" key="4">
    <source>
        <dbReference type="ARBA" id="ARBA00023163"/>
    </source>
</evidence>
<dbReference type="GO" id="GO:0006367">
    <property type="term" value="P:transcription initiation at RNA polymerase II promoter"/>
    <property type="evidence" value="ECO:0000318"/>
    <property type="project" value="GO_Central"/>
</dbReference>
<evidence type="ECO:0000256" key="7">
    <source>
        <dbReference type="SAM" id="MobiDB-lite"/>
    </source>
</evidence>
<evidence type="ECO:0000256" key="3">
    <source>
        <dbReference type="ARBA" id="ARBA00023015"/>
    </source>
</evidence>
<feature type="region of interest" description="Disordered" evidence="7">
    <location>
        <begin position="461"/>
        <end position="640"/>
    </location>
</feature>
<gene>
    <name evidence="10" type="ORF">PRUPE_5G007400</name>
</gene>
<reference evidence="10 11" key="1">
    <citation type="journal article" date="2013" name="Nat. Genet.">
        <title>The high-quality draft genome of peach (Prunus persica) identifies unique patterns of genetic diversity, domestication and genome evolution.</title>
        <authorList>
            <consortium name="International Peach Genome Initiative"/>
            <person name="Verde I."/>
            <person name="Abbott A.G."/>
            <person name="Scalabrin S."/>
            <person name="Jung S."/>
            <person name="Shu S."/>
            <person name="Marroni F."/>
            <person name="Zhebentyayeva T."/>
            <person name="Dettori M.T."/>
            <person name="Grimwood J."/>
            <person name="Cattonaro F."/>
            <person name="Zuccolo A."/>
            <person name="Rossini L."/>
            <person name="Jenkins J."/>
            <person name="Vendramin E."/>
            <person name="Meisel L.A."/>
            <person name="Decroocq V."/>
            <person name="Sosinski B."/>
            <person name="Prochnik S."/>
            <person name="Mitros T."/>
            <person name="Policriti A."/>
            <person name="Cipriani G."/>
            <person name="Dondini L."/>
            <person name="Ficklin S."/>
            <person name="Goodstein D.M."/>
            <person name="Xuan P."/>
            <person name="Del Fabbro C."/>
            <person name="Aramini V."/>
            <person name="Copetti D."/>
            <person name="Gonzalez S."/>
            <person name="Horner D.S."/>
            <person name="Falchi R."/>
            <person name="Lucas S."/>
            <person name="Mica E."/>
            <person name="Maldonado J."/>
            <person name="Lazzari B."/>
            <person name="Bielenberg D."/>
            <person name="Pirona R."/>
            <person name="Miculan M."/>
            <person name="Barakat A."/>
            <person name="Testolin R."/>
            <person name="Stella A."/>
            <person name="Tartarini S."/>
            <person name="Tonutti P."/>
            <person name="Arus P."/>
            <person name="Orellana A."/>
            <person name="Wells C."/>
            <person name="Main D."/>
            <person name="Vizzotto G."/>
            <person name="Silva H."/>
            <person name="Salamini F."/>
            <person name="Schmutz J."/>
            <person name="Morgante M."/>
            <person name="Rokhsar D.S."/>
        </authorList>
    </citation>
    <scope>NUCLEOTIDE SEQUENCE [LARGE SCALE GENOMIC DNA]</scope>
    <source>
        <strain evidence="11">cv. Nemared</strain>
    </source>
</reference>
<feature type="region of interest" description="Disordered" evidence="7">
    <location>
        <begin position="855"/>
        <end position="904"/>
    </location>
</feature>
<dbReference type="InterPro" id="IPR009072">
    <property type="entry name" value="Histone-fold"/>
</dbReference>
<organism evidence="10 11">
    <name type="scientific">Prunus persica</name>
    <name type="common">Peach</name>
    <name type="synonym">Amygdalus persica</name>
    <dbReference type="NCBI Taxonomy" id="3760"/>
    <lineage>
        <taxon>Eukaryota</taxon>
        <taxon>Viridiplantae</taxon>
        <taxon>Streptophyta</taxon>
        <taxon>Embryophyta</taxon>
        <taxon>Tracheophyta</taxon>
        <taxon>Spermatophyta</taxon>
        <taxon>Magnoliopsida</taxon>
        <taxon>eudicotyledons</taxon>
        <taxon>Gunneridae</taxon>
        <taxon>Pentapetalae</taxon>
        <taxon>rosids</taxon>
        <taxon>fabids</taxon>
        <taxon>Rosales</taxon>
        <taxon>Rosaceae</taxon>
        <taxon>Amygdaloideae</taxon>
        <taxon>Amygdaleae</taxon>
        <taxon>Prunus</taxon>
    </lineage>
</organism>
<feature type="compositionally biased region" description="Polar residues" evidence="7">
    <location>
        <begin position="52"/>
        <end position="64"/>
    </location>
</feature>
<feature type="compositionally biased region" description="Polar residues" evidence="7">
    <location>
        <begin position="349"/>
        <end position="363"/>
    </location>
</feature>
<feature type="region of interest" description="Disordered" evidence="7">
    <location>
        <begin position="782"/>
        <end position="827"/>
    </location>
</feature>
<dbReference type="Gene3D" id="1.10.20.10">
    <property type="entry name" value="Histone, subunit A"/>
    <property type="match status" value="1"/>
</dbReference>
<evidence type="ECO:0000256" key="8">
    <source>
        <dbReference type="SAM" id="Phobius"/>
    </source>
</evidence>
<feature type="compositionally biased region" description="Low complexity" evidence="7">
    <location>
        <begin position="271"/>
        <end position="281"/>
    </location>
</feature>
<feature type="compositionally biased region" description="Polar residues" evidence="7">
    <location>
        <begin position="516"/>
        <end position="541"/>
    </location>
</feature>
<feature type="compositionally biased region" description="Polar residues" evidence="7">
    <location>
        <begin position="428"/>
        <end position="449"/>
    </location>
</feature>
<feature type="region of interest" description="Disordered" evidence="7">
    <location>
        <begin position="121"/>
        <end position="171"/>
    </location>
</feature>
<feature type="compositionally biased region" description="Polar residues" evidence="7">
    <location>
        <begin position="586"/>
        <end position="595"/>
    </location>
</feature>
<feature type="compositionally biased region" description="Basic and acidic residues" evidence="7">
    <location>
        <begin position="782"/>
        <end position="794"/>
    </location>
</feature>
<evidence type="ECO:0000256" key="6">
    <source>
        <dbReference type="ARBA" id="ARBA00058775"/>
    </source>
</evidence>
<dbReference type="GO" id="GO:0046982">
    <property type="term" value="F:protein heterodimerization activity"/>
    <property type="evidence" value="ECO:0007669"/>
    <property type="project" value="InterPro"/>
</dbReference>
<feature type="compositionally biased region" description="Basic and acidic residues" evidence="7">
    <location>
        <begin position="885"/>
        <end position="896"/>
    </location>
</feature>
<sequence length="1001" mass="109917">MDPSIMKKLLEDDEDETMHSGADVEAFQAALNRDIEGDVSVSQPSDSDSAVLSQGSNNTSSQSLPQFHTATQDENTACQTQHDKKIAQQREMHSYEMELKQYGSGAENIQQKKDASHEFNQFPLPQKQPQGDLQQGQAEQKPLHKPETAGIPISGKIPISKHEQDVTPTPESESQYLKLQKMSSQQAMIPEQPSNPMNRSKQVPFGLLLPVLLPQLDKDRAMQLTTLFGKLKNNEISKDAFVRHIRSVVGDQMLKLAVMKVQSQPVPKHQLPPQSSVQQQPPRMPSISVGSTPFTDPRSFALHQRGANPPTDPSHIPSSAVQVQSDSSHSVIENSAKKLREAERPSDSHGMQVSQMPSSSAVAGNQERERSSGPPQILNKQQQQQQLHYPQSSFAMYGSTGGNYHPYSGTSINTSTLPLKQQPHDSQLRQIPQHQGMGSTQSGGEPQGVNITNVSKLERQNSLNDPSRLQGGSVSHFTNNSNLQQNSVPRQSSNKEQNPGPVSSMSYVKQEPIDQTAEQQQKPPLSNQQGLPSASAAQLEQGSALPGISTDESIEKQSSRMGFATSGMVTSSSTGTVPPNSVSPSIMTQVDTNVSLGHRIPSGTAGISNRAPPKKPSIGQKKPLEVPGSSPPPSSKKQKLSGNFLDQSIEQLNDVTAVSGVNLREEEEQLFSGPKEDSRASEASRKFVQEEEERLILQKAPLQKKLAEIMVKCGLKSISNDVERCLSLCVEERMRGLINNLIRLSKQRVDAEKPRHHTITTSDVRQQVMNLNQNAREEFEKKQAEAEKLRRLNEPEVNNGVDGDKDKDDGRSKSFKPNKEEDDKMRTTAANVAARAAVGGDDMLSKWQLMAEQARQKREGGVDVASGSQPGKDVNRKPTSTAGRIMKDNQEAEKRGGGTPVAAAGTFRKCGRNQVITPQTRVARSISVKDVIAVLEREPQMSRSTMIYRLFERIQSDTTGRFTIPSAKLVHVGSTVSVMYHFMIFIFVIKTLHLTLTSNIL</sequence>
<evidence type="ECO:0000313" key="11">
    <source>
        <dbReference type="Proteomes" id="UP000006882"/>
    </source>
</evidence>
<dbReference type="GO" id="GO:0005669">
    <property type="term" value="C:transcription factor TFIID complex"/>
    <property type="evidence" value="ECO:0000318"/>
    <property type="project" value="GO_Central"/>
</dbReference>
<feature type="compositionally biased region" description="Polar residues" evidence="7">
    <location>
        <begin position="316"/>
        <end position="333"/>
    </location>
</feature>
<evidence type="ECO:0000256" key="1">
    <source>
        <dbReference type="ARBA" id="ARBA00004123"/>
    </source>
</evidence>
<comment type="similarity">
    <text evidence="2">Belongs to the TAF4 family.</text>
</comment>
<proteinExistence type="inferred from homology"/>
<comment type="function">
    <text evidence="6">TAFs are components of the transcription factor IID (TFIID) complex that is essential for mediating regulation of RNA polymerase transcription.</text>
</comment>
<evidence type="ECO:0000256" key="2">
    <source>
        <dbReference type="ARBA" id="ARBA00006178"/>
    </source>
</evidence>
<dbReference type="PANTHER" id="PTHR15138">
    <property type="entry name" value="TRANSCRIPTION INITIATION FACTOR TFIID SUBUNIT 4"/>
    <property type="match status" value="1"/>
</dbReference>
<dbReference type="PANTHER" id="PTHR15138:SF14">
    <property type="entry name" value="TRANSCRIPTION INITIATION FACTOR TFIID SUBUNIT 4"/>
    <property type="match status" value="1"/>
</dbReference>
<evidence type="ECO:0000259" key="9">
    <source>
        <dbReference type="PROSITE" id="PS51879"/>
    </source>
</evidence>
<feature type="transmembrane region" description="Helical" evidence="8">
    <location>
        <begin position="978"/>
        <end position="996"/>
    </location>
</feature>
<name>A0A251P4Z6_PRUPE</name>
<feature type="compositionally biased region" description="Basic and acidic residues" evidence="7">
    <location>
        <begin position="802"/>
        <end position="826"/>
    </location>
</feature>
<keyword evidence="8" id="KW-0812">Transmembrane</keyword>
<evidence type="ECO:0000256" key="5">
    <source>
        <dbReference type="ARBA" id="ARBA00023242"/>
    </source>
</evidence>
<feature type="compositionally biased region" description="Low complexity" evidence="7">
    <location>
        <begin position="124"/>
        <end position="140"/>
    </location>
</feature>
<evidence type="ECO:0000313" key="10">
    <source>
        <dbReference type="EMBL" id="ONI05435.1"/>
    </source>
</evidence>
<dbReference type="Pfam" id="PF12174">
    <property type="entry name" value="RST"/>
    <property type="match status" value="1"/>
</dbReference>
<comment type="subcellular location">
    <subcellularLocation>
        <location evidence="1">Nucleus</location>
    </subcellularLocation>
</comment>
<dbReference type="CDD" id="cd08045">
    <property type="entry name" value="HFD_TAF4"/>
    <property type="match status" value="1"/>
</dbReference>